<organism evidence="1 2">
    <name type="scientific">Olea europaea subsp. europaea</name>
    <dbReference type="NCBI Taxonomy" id="158383"/>
    <lineage>
        <taxon>Eukaryota</taxon>
        <taxon>Viridiplantae</taxon>
        <taxon>Streptophyta</taxon>
        <taxon>Embryophyta</taxon>
        <taxon>Tracheophyta</taxon>
        <taxon>Spermatophyta</taxon>
        <taxon>Magnoliopsida</taxon>
        <taxon>eudicotyledons</taxon>
        <taxon>Gunneridae</taxon>
        <taxon>Pentapetalae</taxon>
        <taxon>asterids</taxon>
        <taxon>lamiids</taxon>
        <taxon>Lamiales</taxon>
        <taxon>Oleaceae</taxon>
        <taxon>Oleeae</taxon>
        <taxon>Olea</taxon>
    </lineage>
</organism>
<sequence length="160" mass="17573">RGQWVHVQRYPTGQHTRGIPRAREFTLSRGEARCTAGCRRTGYTYSTAAAAIATSGPSAGRRPGPPPCCGHIARADVALCTGNWHTLHLKRCAALGSELTTYGTHSEQNRLLDVNATLRLNRAKWDENVIRRAMMGGPEERLEGSRRCSVGGEFHTEISM</sequence>
<reference evidence="1 2" key="1">
    <citation type="submission" date="2019-12" db="EMBL/GenBank/DDBJ databases">
        <authorList>
            <person name="Alioto T."/>
            <person name="Alioto T."/>
            <person name="Gomez Garrido J."/>
        </authorList>
    </citation>
    <scope>NUCLEOTIDE SEQUENCE [LARGE SCALE GENOMIC DNA]</scope>
</reference>
<feature type="non-terminal residue" evidence="1">
    <location>
        <position position="1"/>
    </location>
</feature>
<proteinExistence type="predicted"/>
<gene>
    <name evidence="1" type="ORF">OLEA9_A108105</name>
</gene>
<keyword evidence="2" id="KW-1185">Reference proteome</keyword>
<dbReference type="Gramene" id="OE9A108105T1">
    <property type="protein sequence ID" value="OE9A108105C1"/>
    <property type="gene ID" value="OE9A108105"/>
</dbReference>
<evidence type="ECO:0000313" key="2">
    <source>
        <dbReference type="Proteomes" id="UP000594638"/>
    </source>
</evidence>
<dbReference type="EMBL" id="CACTIH010000935">
    <property type="protein sequence ID" value="CAA2962391.1"/>
    <property type="molecule type" value="Genomic_DNA"/>
</dbReference>
<name>A0A8S0Q732_OLEEU</name>
<dbReference type="AlphaFoldDB" id="A0A8S0Q732"/>
<dbReference type="Proteomes" id="UP000594638">
    <property type="component" value="Unassembled WGS sequence"/>
</dbReference>
<protein>
    <submittedName>
        <fullName evidence="1">Uncharacterized protein</fullName>
    </submittedName>
</protein>
<comment type="caution">
    <text evidence="1">The sequence shown here is derived from an EMBL/GenBank/DDBJ whole genome shotgun (WGS) entry which is preliminary data.</text>
</comment>
<accession>A0A8S0Q732</accession>
<evidence type="ECO:0000313" key="1">
    <source>
        <dbReference type="EMBL" id="CAA2962391.1"/>
    </source>
</evidence>